<evidence type="ECO:0000256" key="1">
    <source>
        <dbReference type="SAM" id="Phobius"/>
    </source>
</evidence>
<name>A0A5C4N6W7_9RHOB</name>
<reference evidence="3 4" key="1">
    <citation type="submission" date="2019-06" db="EMBL/GenBank/DDBJ databases">
        <title>YIM 131921 draft genome.</title>
        <authorList>
            <person name="Jiang L."/>
        </authorList>
    </citation>
    <scope>NUCLEOTIDE SEQUENCE [LARGE SCALE GENOMIC DNA]</scope>
    <source>
        <strain evidence="3 4">YIM 131921</strain>
    </source>
</reference>
<dbReference type="AlphaFoldDB" id="A0A5C4N6W7"/>
<sequence>MGRSGVTNTNESFIDEVTEAVRRERLNLWFRRWGWIIGVVVLAIVGGAAWVEWSRSQTEAEAELRGEAVLTALETEDDVARLAALSDLPRAGQEGVVTALLLAAEQQSAGEADAAIATLNTVAGVSTIPQVYRDLAALKALMAQGASADPLALQALAAPGAPYALLAQEQLALVHLANDRRDEAVTLLQGLRDDAGVGPTQRARVDALLTALGVPPEEADASLAEVPVPAGE</sequence>
<protein>
    <submittedName>
        <fullName evidence="3">Tetratricopeptide repeat protein</fullName>
    </submittedName>
</protein>
<evidence type="ECO:0000313" key="3">
    <source>
        <dbReference type="EMBL" id="TNC52849.1"/>
    </source>
</evidence>
<feature type="transmembrane region" description="Helical" evidence="1">
    <location>
        <begin position="33"/>
        <end position="51"/>
    </location>
</feature>
<dbReference type="Pfam" id="PF09976">
    <property type="entry name" value="TPR_21"/>
    <property type="match status" value="1"/>
</dbReference>
<keyword evidence="1" id="KW-0472">Membrane</keyword>
<comment type="caution">
    <text evidence="3">The sequence shown here is derived from an EMBL/GenBank/DDBJ whole genome shotgun (WGS) entry which is preliminary data.</text>
</comment>
<feature type="domain" description="Ancillary SecYEG translocon subunit/Cell division coordinator CpoB TPR" evidence="2">
    <location>
        <begin position="29"/>
        <end position="139"/>
    </location>
</feature>
<proteinExistence type="predicted"/>
<gene>
    <name evidence="3" type="ORF">FHG66_00705</name>
</gene>
<dbReference type="OrthoDB" id="7173339at2"/>
<keyword evidence="4" id="KW-1185">Reference proteome</keyword>
<evidence type="ECO:0000313" key="4">
    <source>
        <dbReference type="Proteomes" id="UP000305887"/>
    </source>
</evidence>
<keyword evidence="1" id="KW-0812">Transmembrane</keyword>
<organism evidence="3 4">
    <name type="scientific">Rubellimicrobium rubrum</name>
    <dbReference type="NCBI Taxonomy" id="2585369"/>
    <lineage>
        <taxon>Bacteria</taxon>
        <taxon>Pseudomonadati</taxon>
        <taxon>Pseudomonadota</taxon>
        <taxon>Alphaproteobacteria</taxon>
        <taxon>Rhodobacterales</taxon>
        <taxon>Roseobacteraceae</taxon>
        <taxon>Rubellimicrobium</taxon>
    </lineage>
</organism>
<dbReference type="EMBL" id="VDFU01000001">
    <property type="protein sequence ID" value="TNC52849.1"/>
    <property type="molecule type" value="Genomic_DNA"/>
</dbReference>
<dbReference type="InterPro" id="IPR018704">
    <property type="entry name" value="SecYEG/CpoB_TPR"/>
</dbReference>
<dbReference type="Proteomes" id="UP000305887">
    <property type="component" value="Unassembled WGS sequence"/>
</dbReference>
<evidence type="ECO:0000259" key="2">
    <source>
        <dbReference type="Pfam" id="PF09976"/>
    </source>
</evidence>
<keyword evidence="1" id="KW-1133">Transmembrane helix</keyword>
<accession>A0A5C4N6W7</accession>